<gene>
    <name evidence="1" type="ORF">MHI_LOCUS424151</name>
</gene>
<reference evidence="1" key="1">
    <citation type="submission" date="2020-07" db="EMBL/GenBank/DDBJ databases">
        <authorList>
            <person name="Nazaruddin N."/>
        </authorList>
    </citation>
    <scope>NUCLEOTIDE SEQUENCE</scope>
</reference>
<dbReference type="Proteomes" id="UP000752696">
    <property type="component" value="Unassembled WGS sequence"/>
</dbReference>
<comment type="caution">
    <text evidence="1">The sequence shown here is derived from an EMBL/GenBank/DDBJ whole genome shotgun (WGS) entry which is preliminary data.</text>
</comment>
<evidence type="ECO:0000313" key="1">
    <source>
        <dbReference type="EMBL" id="CAD1473999.1"/>
    </source>
</evidence>
<organism evidence="1 2">
    <name type="scientific">Heterotrigona itama</name>
    <dbReference type="NCBI Taxonomy" id="395501"/>
    <lineage>
        <taxon>Eukaryota</taxon>
        <taxon>Metazoa</taxon>
        <taxon>Ecdysozoa</taxon>
        <taxon>Arthropoda</taxon>
        <taxon>Hexapoda</taxon>
        <taxon>Insecta</taxon>
        <taxon>Pterygota</taxon>
        <taxon>Neoptera</taxon>
        <taxon>Endopterygota</taxon>
        <taxon>Hymenoptera</taxon>
        <taxon>Apocrita</taxon>
        <taxon>Aculeata</taxon>
        <taxon>Apoidea</taxon>
        <taxon>Anthophila</taxon>
        <taxon>Apidae</taxon>
        <taxon>Heterotrigona</taxon>
    </lineage>
</organism>
<keyword evidence="2" id="KW-1185">Reference proteome</keyword>
<dbReference type="AlphaFoldDB" id="A0A6V7H678"/>
<proteinExistence type="predicted"/>
<accession>A0A6V7H678</accession>
<protein>
    <submittedName>
        <fullName evidence="1">Uncharacterized protein</fullName>
    </submittedName>
</protein>
<evidence type="ECO:0000313" key="2">
    <source>
        <dbReference type="Proteomes" id="UP000752696"/>
    </source>
</evidence>
<feature type="non-terminal residue" evidence="1">
    <location>
        <position position="90"/>
    </location>
</feature>
<sequence>MTLSPVYSVDVHTYRSLLIGGVVHDPPIGVGRRFSCECQPSSPKQSVRIIKLNTKFVFVLRDRIFINKLKQKVKYFYIMTMITILTLFDS</sequence>
<name>A0A6V7H678_9HYME</name>
<dbReference type="EMBL" id="CAJDYZ010007053">
    <property type="protein sequence ID" value="CAD1473999.1"/>
    <property type="molecule type" value="Genomic_DNA"/>
</dbReference>